<accession>A0A0P9CRW1</accession>
<gene>
    <name evidence="1" type="ORF">AN477_18480</name>
</gene>
<dbReference type="Proteomes" id="UP000050482">
    <property type="component" value="Unassembled WGS sequence"/>
</dbReference>
<dbReference type="STRING" id="471514.AN477_18480"/>
<dbReference type="AlphaFoldDB" id="A0A0P9CRW1"/>
<dbReference type="EMBL" id="LJCO01000079">
    <property type="protein sequence ID" value="KPV42291.1"/>
    <property type="molecule type" value="Genomic_DNA"/>
</dbReference>
<protein>
    <recommendedName>
        <fullName evidence="3">Spore coat protein</fullName>
    </recommendedName>
</protein>
<evidence type="ECO:0000313" key="2">
    <source>
        <dbReference type="Proteomes" id="UP000050482"/>
    </source>
</evidence>
<reference evidence="1 2" key="1">
    <citation type="submission" date="2015-09" db="EMBL/GenBank/DDBJ databases">
        <title>Draft genome sequence of Alicyclobacillus ferrooxydans DSM 22381.</title>
        <authorList>
            <person name="Hemp J."/>
        </authorList>
    </citation>
    <scope>NUCLEOTIDE SEQUENCE [LARGE SCALE GENOMIC DNA]</scope>
    <source>
        <strain evidence="1 2">TC-34</strain>
    </source>
</reference>
<dbReference type="PATRIC" id="fig|471514.4.peg.4614"/>
<dbReference type="OrthoDB" id="2913357at2"/>
<evidence type="ECO:0008006" key="3">
    <source>
        <dbReference type="Google" id="ProtNLM"/>
    </source>
</evidence>
<name>A0A0P9CRW1_9BACL</name>
<comment type="caution">
    <text evidence="1">The sequence shown here is derived from an EMBL/GenBank/DDBJ whole genome shotgun (WGS) entry which is preliminary data.</text>
</comment>
<dbReference type="RefSeq" id="WP_054970654.1">
    <property type="nucleotide sequence ID" value="NZ_LJCO01000079.1"/>
</dbReference>
<proteinExistence type="predicted"/>
<keyword evidence="2" id="KW-1185">Reference proteome</keyword>
<evidence type="ECO:0000313" key="1">
    <source>
        <dbReference type="EMBL" id="KPV42291.1"/>
    </source>
</evidence>
<organism evidence="1 2">
    <name type="scientific">Alicyclobacillus ferrooxydans</name>
    <dbReference type="NCBI Taxonomy" id="471514"/>
    <lineage>
        <taxon>Bacteria</taxon>
        <taxon>Bacillati</taxon>
        <taxon>Bacillota</taxon>
        <taxon>Bacilli</taxon>
        <taxon>Bacillales</taxon>
        <taxon>Alicyclobacillaceae</taxon>
        <taxon>Alicyclobacillus</taxon>
    </lineage>
</organism>
<sequence>MNESDQLANKLGELLLGDVLERNGFTPSSKRPLTPEQKQQIRTVLENLQVETERFLQHSQRTIRRESKPNH</sequence>